<dbReference type="InterPro" id="IPR028096">
    <property type="entry name" value="EfeO_Cupredoxin"/>
</dbReference>
<evidence type="ECO:0000313" key="3">
    <source>
        <dbReference type="EMBL" id="MDQ0257900.1"/>
    </source>
</evidence>
<evidence type="ECO:0000259" key="2">
    <source>
        <dbReference type="Pfam" id="PF13473"/>
    </source>
</evidence>
<protein>
    <submittedName>
        <fullName evidence="3">Cytochrome c oxidase subunit 2</fullName>
    </submittedName>
</protein>
<dbReference type="EMBL" id="JAUSUG010000037">
    <property type="protein sequence ID" value="MDQ0257900.1"/>
    <property type="molecule type" value="Genomic_DNA"/>
</dbReference>
<accession>A0ABU0A3S6</accession>
<proteinExistence type="predicted"/>
<dbReference type="Gene3D" id="2.60.40.420">
    <property type="entry name" value="Cupredoxins - blue copper proteins"/>
    <property type="match status" value="1"/>
</dbReference>
<reference evidence="3 4" key="1">
    <citation type="submission" date="2023-07" db="EMBL/GenBank/DDBJ databases">
        <title>Genomic Encyclopedia of Type Strains, Phase IV (KMG-IV): sequencing the most valuable type-strain genomes for metagenomic binning, comparative biology and taxonomic classification.</title>
        <authorList>
            <person name="Goeker M."/>
        </authorList>
    </citation>
    <scope>NUCLEOTIDE SEQUENCE [LARGE SCALE GENOMIC DNA]</scope>
    <source>
        <strain evidence="3 4">DSM 9768</strain>
    </source>
</reference>
<keyword evidence="1" id="KW-0732">Signal</keyword>
<feature type="chain" id="PRO_5047414284" evidence="1">
    <location>
        <begin position="19"/>
        <end position="133"/>
    </location>
</feature>
<comment type="caution">
    <text evidence="3">The sequence shown here is derived from an EMBL/GenBank/DDBJ whole genome shotgun (WGS) entry which is preliminary data.</text>
</comment>
<dbReference type="RefSeq" id="WP_307332363.1">
    <property type="nucleotide sequence ID" value="NZ_JAUSUG010000037.1"/>
</dbReference>
<gene>
    <name evidence="3" type="ORF">J2S74_005363</name>
</gene>
<dbReference type="Pfam" id="PF13473">
    <property type="entry name" value="Cupredoxin_1"/>
    <property type="match status" value="1"/>
</dbReference>
<feature type="signal peptide" evidence="1">
    <location>
        <begin position="1"/>
        <end position="18"/>
    </location>
</feature>
<evidence type="ECO:0000313" key="4">
    <source>
        <dbReference type="Proteomes" id="UP001230005"/>
    </source>
</evidence>
<feature type="domain" description="EfeO-type cupredoxin-like" evidence="2">
    <location>
        <begin position="36"/>
        <end position="116"/>
    </location>
</feature>
<dbReference type="PROSITE" id="PS51257">
    <property type="entry name" value="PROKAR_LIPOPROTEIN"/>
    <property type="match status" value="1"/>
</dbReference>
<dbReference type="SUPFAM" id="SSF49503">
    <property type="entry name" value="Cupredoxins"/>
    <property type="match status" value="1"/>
</dbReference>
<organism evidence="3 4">
    <name type="scientific">Evansella vedderi</name>
    <dbReference type="NCBI Taxonomy" id="38282"/>
    <lineage>
        <taxon>Bacteria</taxon>
        <taxon>Bacillati</taxon>
        <taxon>Bacillota</taxon>
        <taxon>Bacilli</taxon>
        <taxon>Bacillales</taxon>
        <taxon>Bacillaceae</taxon>
        <taxon>Evansella</taxon>
    </lineage>
</organism>
<sequence>MKKLLTLLLATTLIFVLAACGNDEETESNATDEEEVVADVEVEAGDKEFTITATNFDFNSEEELVVKKGDNVTIHIVNEEGVHGLEIPELNISGGVEETIQFEATEAGTFEILCSIPCGEGHDDMVINLVVVD</sequence>
<name>A0ABU0A3S6_9BACI</name>
<evidence type="ECO:0000256" key="1">
    <source>
        <dbReference type="SAM" id="SignalP"/>
    </source>
</evidence>
<keyword evidence="4" id="KW-1185">Reference proteome</keyword>
<dbReference type="Proteomes" id="UP001230005">
    <property type="component" value="Unassembled WGS sequence"/>
</dbReference>
<dbReference type="InterPro" id="IPR008972">
    <property type="entry name" value="Cupredoxin"/>
</dbReference>